<evidence type="ECO:0000256" key="6">
    <source>
        <dbReference type="ARBA" id="ARBA00023136"/>
    </source>
</evidence>
<keyword evidence="3" id="KW-1003">Cell membrane</keyword>
<feature type="transmembrane region" description="Helical" evidence="7">
    <location>
        <begin position="305"/>
        <end position="324"/>
    </location>
</feature>
<evidence type="ECO:0000256" key="3">
    <source>
        <dbReference type="ARBA" id="ARBA00022475"/>
    </source>
</evidence>
<feature type="transmembrane region" description="Helical" evidence="7">
    <location>
        <begin position="253"/>
        <end position="274"/>
    </location>
</feature>
<dbReference type="PANTHER" id="PTHR23522:SF4">
    <property type="entry name" value="NUCLEOSIDE PERMEASE NUPG-RELATED"/>
    <property type="match status" value="1"/>
</dbReference>
<comment type="caution">
    <text evidence="9">The sequence shown here is derived from an EMBL/GenBank/DDBJ whole genome shotgun (WGS) entry which is preliminary data.</text>
</comment>
<evidence type="ECO:0000256" key="2">
    <source>
        <dbReference type="ARBA" id="ARBA00022448"/>
    </source>
</evidence>
<feature type="transmembrane region" description="Helical" evidence="7">
    <location>
        <begin position="162"/>
        <end position="183"/>
    </location>
</feature>
<evidence type="ECO:0000256" key="4">
    <source>
        <dbReference type="ARBA" id="ARBA00022692"/>
    </source>
</evidence>
<comment type="subcellular location">
    <subcellularLocation>
        <location evidence="1">Cell membrane</location>
        <topology evidence="1">Multi-pass membrane protein</topology>
    </subcellularLocation>
</comment>
<feature type="transmembrane region" description="Helical" evidence="7">
    <location>
        <begin position="281"/>
        <end position="299"/>
    </location>
</feature>
<evidence type="ECO:0000256" key="7">
    <source>
        <dbReference type="SAM" id="Phobius"/>
    </source>
</evidence>
<dbReference type="PROSITE" id="PS50850">
    <property type="entry name" value="MFS"/>
    <property type="match status" value="1"/>
</dbReference>
<dbReference type="PANTHER" id="PTHR23522">
    <property type="entry name" value="BLL5896 PROTEIN"/>
    <property type="match status" value="1"/>
</dbReference>
<evidence type="ECO:0000313" key="9">
    <source>
        <dbReference type="EMBL" id="MFD2603347.1"/>
    </source>
</evidence>
<feature type="transmembrane region" description="Helical" evidence="7">
    <location>
        <begin position="37"/>
        <end position="59"/>
    </location>
</feature>
<evidence type="ECO:0000256" key="5">
    <source>
        <dbReference type="ARBA" id="ARBA00022989"/>
    </source>
</evidence>
<dbReference type="NCBIfam" id="TIGR00889">
    <property type="entry name" value="2A0110"/>
    <property type="match status" value="1"/>
</dbReference>
<dbReference type="InterPro" id="IPR036259">
    <property type="entry name" value="MFS_trans_sf"/>
</dbReference>
<feature type="transmembrane region" description="Helical" evidence="7">
    <location>
        <begin position="378"/>
        <end position="399"/>
    </location>
</feature>
<protein>
    <submittedName>
        <fullName evidence="9">Nucleoside permease</fullName>
    </submittedName>
</protein>
<accession>A0ABW5NZ99</accession>
<keyword evidence="4 7" id="KW-0812">Transmembrane</keyword>
<dbReference type="Gene3D" id="1.20.1250.20">
    <property type="entry name" value="MFS general substrate transporter like domains"/>
    <property type="match status" value="2"/>
</dbReference>
<feature type="transmembrane region" description="Helical" evidence="7">
    <location>
        <begin position="133"/>
        <end position="150"/>
    </location>
</feature>
<dbReference type="Pfam" id="PF03825">
    <property type="entry name" value="Nuc_H_symport"/>
    <property type="match status" value="1"/>
</dbReference>
<feature type="transmembrane region" description="Helical" evidence="7">
    <location>
        <begin position="71"/>
        <end position="89"/>
    </location>
</feature>
<proteinExistence type="predicted"/>
<keyword evidence="6 7" id="KW-0472">Membrane</keyword>
<dbReference type="InterPro" id="IPR004740">
    <property type="entry name" value="Nuc_H_symport"/>
</dbReference>
<evidence type="ECO:0000313" key="10">
    <source>
        <dbReference type="Proteomes" id="UP001597480"/>
    </source>
</evidence>
<dbReference type="SUPFAM" id="SSF103473">
    <property type="entry name" value="MFS general substrate transporter"/>
    <property type="match status" value="1"/>
</dbReference>
<feature type="transmembrane region" description="Helical" evidence="7">
    <location>
        <begin position="345"/>
        <end position="366"/>
    </location>
</feature>
<keyword evidence="5 7" id="KW-1133">Transmembrane helix</keyword>
<dbReference type="InterPro" id="IPR020846">
    <property type="entry name" value="MFS_dom"/>
</dbReference>
<dbReference type="CDD" id="cd06177">
    <property type="entry name" value="MFS_NHS"/>
    <property type="match status" value="1"/>
</dbReference>
<dbReference type="EMBL" id="JBHUMD010000028">
    <property type="protein sequence ID" value="MFD2603347.1"/>
    <property type="molecule type" value="Genomic_DNA"/>
</dbReference>
<keyword evidence="10" id="KW-1185">Reference proteome</keyword>
<dbReference type="RefSeq" id="WP_379822086.1">
    <property type="nucleotide sequence ID" value="NZ_JBHUMD010000028.1"/>
</dbReference>
<name>A0ABW5NZ99_9FLAO</name>
<feature type="transmembrane region" description="Helical" evidence="7">
    <location>
        <begin position="95"/>
        <end position="121"/>
    </location>
</feature>
<organism evidence="9 10">
    <name type="scientific">Flavobacterium suzhouense</name>
    <dbReference type="NCBI Taxonomy" id="1529638"/>
    <lineage>
        <taxon>Bacteria</taxon>
        <taxon>Pseudomonadati</taxon>
        <taxon>Bacteroidota</taxon>
        <taxon>Flavobacteriia</taxon>
        <taxon>Flavobacteriales</taxon>
        <taxon>Flavobacteriaceae</taxon>
        <taxon>Flavobacterium</taxon>
    </lineage>
</organism>
<feature type="transmembrane region" description="Helical" evidence="7">
    <location>
        <begin position="211"/>
        <end position="233"/>
    </location>
</feature>
<gene>
    <name evidence="9" type="ORF">ACFSR3_14890</name>
</gene>
<evidence type="ECO:0000256" key="1">
    <source>
        <dbReference type="ARBA" id="ARBA00004651"/>
    </source>
</evidence>
<reference evidence="10" key="1">
    <citation type="journal article" date="2019" name="Int. J. Syst. Evol. Microbiol.">
        <title>The Global Catalogue of Microorganisms (GCM) 10K type strain sequencing project: providing services to taxonomists for standard genome sequencing and annotation.</title>
        <authorList>
            <consortium name="The Broad Institute Genomics Platform"/>
            <consortium name="The Broad Institute Genome Sequencing Center for Infectious Disease"/>
            <person name="Wu L."/>
            <person name="Ma J."/>
        </authorList>
    </citation>
    <scope>NUCLEOTIDE SEQUENCE [LARGE SCALE GENOMIC DNA]</scope>
    <source>
        <strain evidence="10">KCTC 42107</strain>
    </source>
</reference>
<feature type="transmembrane region" description="Helical" evidence="7">
    <location>
        <begin position="12"/>
        <end position="31"/>
    </location>
</feature>
<feature type="domain" description="Major facilitator superfamily (MFS) profile" evidence="8">
    <location>
        <begin position="209"/>
        <end position="403"/>
    </location>
</feature>
<keyword evidence="2" id="KW-0813">Transport</keyword>
<dbReference type="Proteomes" id="UP001597480">
    <property type="component" value="Unassembled WGS sequence"/>
</dbReference>
<evidence type="ECO:0000259" key="8">
    <source>
        <dbReference type="PROSITE" id="PS50850"/>
    </source>
</evidence>
<sequence>MRIKARLTVMNFLQFFIWGSWLISLGSYMGGVLGFSGIQIGSVFTTMGIASLFMPGLLGIVADRWLNAERVLGISHIVAALFLIYASTLTDFPSFYIAILLHSFFYMPTIALNNAVSYALLERNNSNIVKEFPPIRVMGTVGFVVAMWVIDFCGWTQSPYQLYVSAGAGIFLGIYSFTMPAVVPAHNPEKKSFASALGLDAFVLFRRKKMAVFFVFAMLLGAALQITNAFGGPFLDDFKTTHPNSFAVQRPNILLSISQISETLFILSIPFFLNRFGIKRIMLFSMLAWVLRFGFFALGDPDERFWLLLLSMIVYGMAFDFFNISGSLFVEKEAEPTIRSSAQGLFMIMCNGVGAIIGGLASGWVVDHFTVNGVKDWQSIWFTFATYALLLTIIFPIAFREKK</sequence>